<dbReference type="PANTHER" id="PTHR30121">
    <property type="entry name" value="UNCHARACTERIZED PROTEIN YJGR-RELATED"/>
    <property type="match status" value="1"/>
</dbReference>
<dbReference type="Gene3D" id="3.40.50.300">
    <property type="entry name" value="P-loop containing nucleotide triphosphate hydrolases"/>
    <property type="match status" value="1"/>
</dbReference>
<dbReference type="RefSeq" id="WP_048518550.1">
    <property type="nucleotide sequence ID" value="NZ_CP119342.1"/>
</dbReference>
<geneLocation type="plasmid" evidence="2">
    <name>pNTUH_3874</name>
</geneLocation>
<dbReference type="InterPro" id="IPR043964">
    <property type="entry name" value="P-loop_TraG"/>
</dbReference>
<name>A0A6F8P056_STAAU</name>
<dbReference type="CDD" id="cd01127">
    <property type="entry name" value="TrwB_TraG_TraD_VirD4"/>
    <property type="match status" value="1"/>
</dbReference>
<dbReference type="InterPro" id="IPR051162">
    <property type="entry name" value="T4SS_component"/>
</dbReference>
<dbReference type="Gene3D" id="1.10.8.730">
    <property type="match status" value="1"/>
</dbReference>
<evidence type="ECO:0000259" key="1">
    <source>
        <dbReference type="Pfam" id="PF19044"/>
    </source>
</evidence>
<dbReference type="PANTHER" id="PTHR30121:SF6">
    <property type="entry name" value="SLR6007 PROTEIN"/>
    <property type="match status" value="1"/>
</dbReference>
<feature type="domain" description="TraG P-loop" evidence="1">
    <location>
        <begin position="266"/>
        <end position="592"/>
    </location>
</feature>
<protein>
    <submittedName>
        <fullName evidence="2">Conjugal transfer protein</fullName>
    </submittedName>
</protein>
<dbReference type="InterPro" id="IPR027417">
    <property type="entry name" value="P-loop_NTPase"/>
</dbReference>
<reference evidence="2" key="1">
    <citation type="submission" date="2018-03" db="EMBL/GenBank/DDBJ databases">
        <title>Tn1546-ermB-carrying plasmid.</title>
        <authorList>
            <person name="Wan TW."/>
        </authorList>
    </citation>
    <scope>NUCLEOTIDE SEQUENCE</scope>
    <source>
        <strain evidence="2">NTUH_3874</strain>
        <plasmid evidence="2">pNTUH_3874</plasmid>
    </source>
</reference>
<gene>
    <name evidence="2" type="primary">traE</name>
</gene>
<keyword evidence="2" id="KW-0614">Plasmid</keyword>
<organism evidence="2">
    <name type="scientific">Staphylococcus aureus</name>
    <dbReference type="NCBI Taxonomy" id="1280"/>
    <lineage>
        <taxon>Bacteria</taxon>
        <taxon>Bacillati</taxon>
        <taxon>Bacillota</taxon>
        <taxon>Bacilli</taxon>
        <taxon>Bacillales</taxon>
        <taxon>Staphylococcaceae</taxon>
        <taxon>Staphylococcus</taxon>
    </lineage>
</organism>
<dbReference type="SUPFAM" id="SSF52540">
    <property type="entry name" value="P-loop containing nucleoside triphosphate hydrolases"/>
    <property type="match status" value="1"/>
</dbReference>
<dbReference type="AlphaFoldDB" id="A0A6F8P056"/>
<accession>A0A6F8P056</accession>
<dbReference type="Pfam" id="PF19044">
    <property type="entry name" value="P-loop_TraG"/>
    <property type="match status" value="1"/>
</dbReference>
<proteinExistence type="predicted"/>
<dbReference type="EMBL" id="LC377538">
    <property type="protein sequence ID" value="BBD49678.1"/>
    <property type="molecule type" value="Genomic_DNA"/>
</dbReference>
<sequence length="666" mass="77353">MAKLLKLKTKKKNQNEDEMNFDEFNEEDKTKKIGVDSLIDSEAFSEIVPFSFEEKLDYIITGDKYVRSLPIIDYPKEKHGNWLSELRRKKGEISIVQYIESSPAKKMQDHYNRTIKNKEAELLNTHDPIRKKRIQKQIDSANYQLDKYMDSEAIYVYIYMYIYLQANSLEELNNLTDSVEITLQKAQLKPLKATRASYQAFWSAMPISENLLHEYTYKEANTETASSMFPYDDAEILNLTPKADVEGVNKDTDSLIAIDYTDAFKTLNQNKTIIGTSGVGKSTYMKSQILRNATKLIKQFIIDPENEYSGLVEMLGGSVVTLSSTSSTRINPLQVYSRNVTDDERTVLDNKTIIQDKINRVLALFKALKPDLTQVERSILDTILNRIYEEKNFFTRDNIENLKPEEYPILADVYKKISQLKDSDSREDKERYEIIKDFYFILDSYVNGSSAIFNGYTNIDLKNRLISFNLLPLQNETNVQGAAYLNTFSFLWDEITNNKEQCKFYCDEFHFLLMNPNSADFFFNAYKRFRKYNAGAIAGTQNVEDVLDAKLSNDKKVGEAIVANSYTKVFFGMDKNQLNGVMSKLGVDFSQKEQKRLKGKKQRQAIIIYGSQRAFLDVRLTKEELRLLNPKEYQREYNEDPNEVPNYKEQVNLSKYEIEELKDLEF</sequence>
<evidence type="ECO:0000313" key="2">
    <source>
        <dbReference type="EMBL" id="BBD49678.1"/>
    </source>
</evidence>